<feature type="region of interest" description="Disordered" evidence="2">
    <location>
        <begin position="39"/>
        <end position="63"/>
    </location>
</feature>
<dbReference type="GO" id="GO:0061245">
    <property type="term" value="P:establishment or maintenance of bipolar cell polarity"/>
    <property type="evidence" value="ECO:0007669"/>
    <property type="project" value="TreeGrafter"/>
</dbReference>
<dbReference type="InterPro" id="IPR015915">
    <property type="entry name" value="Kelch-typ_b-propeller"/>
</dbReference>
<reference evidence="3 4" key="1">
    <citation type="journal article" date="2019" name="BMC Genomics">
        <title>Chromosome level assembly and comparative genome analysis confirm lager-brewing yeasts originated from a single hybridization.</title>
        <authorList>
            <person name="Salazar A.N."/>
            <person name="Gorter de Vries A.R."/>
            <person name="van den Broek M."/>
            <person name="Brouwers N."/>
            <person name="de la Torre Cortes P."/>
            <person name="Kuijpers N.G.A."/>
            <person name="Daran J.G."/>
            <person name="Abeel T."/>
        </authorList>
    </citation>
    <scope>NUCLEOTIDE SEQUENCE [LARGE SCALE GENOMIC DNA]</scope>
    <source>
        <strain evidence="3 4">CBS 1483</strain>
    </source>
</reference>
<feature type="compositionally biased region" description="Polar residues" evidence="2">
    <location>
        <begin position="39"/>
        <end position="59"/>
    </location>
</feature>
<dbReference type="OrthoDB" id="45365at2759"/>
<name>A0A6C1E7F0_SACPS</name>
<gene>
    <name evidence="3" type="primary">KEL2_2</name>
    <name evidence="3" type="ORF">GRS66_007856</name>
</gene>
<dbReference type="Proteomes" id="UP000501346">
    <property type="component" value="Chromosome SeVII-ScVII"/>
</dbReference>
<dbReference type="EMBL" id="CP049004">
    <property type="protein sequence ID" value="QID85286.1"/>
    <property type="molecule type" value="Genomic_DNA"/>
</dbReference>
<evidence type="ECO:0000256" key="1">
    <source>
        <dbReference type="SAM" id="Coils"/>
    </source>
</evidence>
<keyword evidence="1" id="KW-0175">Coiled coil</keyword>
<protein>
    <submittedName>
        <fullName evidence="3">Negative regulator of mitotic exit</fullName>
    </submittedName>
</protein>
<feature type="coiled-coil region" evidence="1">
    <location>
        <begin position="813"/>
        <end position="877"/>
    </location>
</feature>
<proteinExistence type="predicted"/>
<dbReference type="Pfam" id="PF24681">
    <property type="entry name" value="Kelch_KLHDC2_KLHL20_DRC7"/>
    <property type="match status" value="1"/>
</dbReference>
<accession>A0A6C1E7F0</accession>
<dbReference type="AlphaFoldDB" id="A0A6C1E7F0"/>
<dbReference type="PANTHER" id="PTHR23244:SF456">
    <property type="entry name" value="MULTIPLE EPIDERMAL GROWTH FACTOR-LIKE DOMAINS PROTEIN 8"/>
    <property type="match status" value="1"/>
</dbReference>
<keyword evidence="4" id="KW-1185">Reference proteome</keyword>
<dbReference type="SUPFAM" id="SSF117281">
    <property type="entry name" value="Kelch motif"/>
    <property type="match status" value="1"/>
</dbReference>
<dbReference type="PANTHER" id="PTHR23244">
    <property type="entry name" value="KELCH REPEAT DOMAIN"/>
    <property type="match status" value="1"/>
</dbReference>
<dbReference type="GO" id="GO:0051285">
    <property type="term" value="C:cell cortex of cell tip"/>
    <property type="evidence" value="ECO:0007669"/>
    <property type="project" value="TreeGrafter"/>
</dbReference>
<organism evidence="3 4">
    <name type="scientific">Saccharomyces pastorianus</name>
    <name type="common">Lager yeast</name>
    <name type="synonym">Saccharomyces cerevisiae x Saccharomyces eubayanus</name>
    <dbReference type="NCBI Taxonomy" id="27292"/>
    <lineage>
        <taxon>Eukaryota</taxon>
        <taxon>Fungi</taxon>
        <taxon>Dikarya</taxon>
        <taxon>Ascomycota</taxon>
        <taxon>Saccharomycotina</taxon>
        <taxon>Saccharomycetes</taxon>
        <taxon>Saccharomycetales</taxon>
        <taxon>Saccharomycetaceae</taxon>
        <taxon>Saccharomyces</taxon>
    </lineage>
</organism>
<sequence length="894" mass="101237">MVPFKLTKKVSTDTDSSVISAQSLPRAMPFMDNQNGTRIITPSAPPNQQRNISEASTALPSPMERQDAGKYVWNRIKLKNSPFPRYRHSASPIVTNDNRIFVTGGLHDHLVYGDTWQLSANLDGTSFVSKTIQIGQNTPPPRVGHASTICGNAFVVFGGDTHKLNMNKLLDDDLYLFNINSYKWTIPQPVGTRPLGRYGHKISIIANNPMQTKLYLFGGQIDETYFNDLAMFDLSSFRRPNSHWVFLKPISTVPPAVTNHTMVTFDNKLWVFGGETPKTLSNETFCYDPVQNDWSKIQTTGETPPPIQEHASVVYKHLMCIFGGKDIDNAYSNDVYFLNLITFKWYKLPRIKEGLPKERSGHSLTLIKNDKLVIMGGDKFDYASSSVHDLHTSSTDQGEGTLLYTLDLSHLGDLCPGIMGESLYNEGDISNFPYGKSANSNSVGNENQEMINILTPKLPSLKTFSPSDVTGATGSNFTDAGVQMSKTRHDKEEERSQPCEIDETTKSEFSLPDDKFAFINKRAAYNTENIKNNAPILQGLAIDTKEYNPPSFKETQNDKVILRSIYDELSSEIQSLHLETQQKELETARHISELEKEVQRLMIIKEASKDSNFQMARFKNLEIQKTFLESRIQDLLELVEKKLSQAQEINSEIAIRNTKLEAYFEESDTEKELIDLERKCDILKSQNEKLKRNAENGNAKLPSRMTGLSSRLNQLLAMGPINAATPSNEKDKKIEGVEPLRKMDRIIDEIHETAKIKNELVNKKQNLTGEKTALQADFLAKNDKLEALKKIFDGSSKSMLLTQKAIDLSRSELEKYKQCTDDLQQQIDKLKNEQTGQQERHSTVAYSNSDTIHRMKLNNLKTELYISKEDRDTLKEEVLILKKRLYTLQTQQSQ</sequence>
<feature type="coiled-coil region" evidence="1">
    <location>
        <begin position="566"/>
        <end position="700"/>
    </location>
</feature>
<evidence type="ECO:0000313" key="4">
    <source>
        <dbReference type="Proteomes" id="UP000501346"/>
    </source>
</evidence>
<evidence type="ECO:0000313" key="3">
    <source>
        <dbReference type="EMBL" id="QID85286.1"/>
    </source>
</evidence>
<dbReference type="Gene3D" id="2.120.10.80">
    <property type="entry name" value="Kelch-type beta propeller"/>
    <property type="match status" value="2"/>
</dbReference>
<evidence type="ECO:0000256" key="2">
    <source>
        <dbReference type="SAM" id="MobiDB-lite"/>
    </source>
</evidence>